<evidence type="ECO:0000313" key="9">
    <source>
        <dbReference type="EMBL" id="OIQ50663.1"/>
    </source>
</evidence>
<dbReference type="RefSeq" id="WP_071546084.1">
    <property type="nucleotide sequence ID" value="NZ_LKAQ01000004.1"/>
</dbReference>
<feature type="binding site" evidence="7">
    <location>
        <position position="251"/>
    </location>
    <ligand>
        <name>beta-D-galactose</name>
        <dbReference type="ChEBI" id="CHEBI:27667"/>
    </ligand>
</feature>
<dbReference type="GO" id="GO:0006006">
    <property type="term" value="P:glucose metabolic process"/>
    <property type="evidence" value="ECO:0007669"/>
    <property type="project" value="TreeGrafter"/>
</dbReference>
<dbReference type="GO" id="GO:0033499">
    <property type="term" value="P:galactose catabolic process via UDP-galactose, Leloir pathway"/>
    <property type="evidence" value="ECO:0007669"/>
    <property type="project" value="TreeGrafter"/>
</dbReference>
<dbReference type="UniPathway" id="UPA00242"/>
<evidence type="ECO:0000256" key="1">
    <source>
        <dbReference type="ARBA" id="ARBA00005028"/>
    </source>
</evidence>
<evidence type="ECO:0000256" key="2">
    <source>
        <dbReference type="ARBA" id="ARBA00006206"/>
    </source>
</evidence>
<feature type="binding site" evidence="8">
    <location>
        <begin position="179"/>
        <end position="181"/>
    </location>
    <ligand>
        <name>beta-D-galactose</name>
        <dbReference type="ChEBI" id="CHEBI:27667"/>
    </ligand>
</feature>
<keyword evidence="3 5" id="KW-0413">Isomerase</keyword>
<protein>
    <recommendedName>
        <fullName evidence="5">Aldose 1-epimerase</fullName>
        <ecNumber evidence="5">5.1.3.3</ecNumber>
    </recommendedName>
</protein>
<evidence type="ECO:0000256" key="6">
    <source>
        <dbReference type="PIRSR" id="PIRSR005096-1"/>
    </source>
</evidence>
<dbReference type="PIRSF" id="PIRSF005096">
    <property type="entry name" value="GALM"/>
    <property type="match status" value="1"/>
</dbReference>
<comment type="similarity">
    <text evidence="2 5">Belongs to the aldose epimerase family.</text>
</comment>
<sequence length="350" mass="37429">MQLSSRPFGTTRDGVPVELYTLSNAAGMEADIATFGGALVRLTAPDRDGNLADVVLGYDDLDGYLDDQCYFGRLVGRVANRIGGARLVLDGREYALDRNNGRHHLHGGAGGFHSRVWKAEPIETRVGPALVLRHESPDGDQGYPGNLAVSAIYTLTGDGLRLDFSAATDKTTAVNLTAHSYFNLSGRPGEDCLGHVLTIPARRCLETDAELIPTGCLAEVAGTPLDFKAGVAIGARIRQDFLPLVNGHGYDHCYVLDSRAGLRPAASVVEPVSGRGLEVLTTQPCVQFYSGNHIPEGLPGKGGAVYAERSGLCLEPQGFVDAPGHAPFPEVALRPGEAYRQTILYRFFVK</sequence>
<dbReference type="InterPro" id="IPR047215">
    <property type="entry name" value="Galactose_mutarotase-like"/>
</dbReference>
<dbReference type="NCBIfam" id="NF008277">
    <property type="entry name" value="PRK11055.1"/>
    <property type="match status" value="1"/>
</dbReference>
<evidence type="ECO:0000256" key="5">
    <source>
        <dbReference type="PIRNR" id="PIRNR005096"/>
    </source>
</evidence>
<proteinExistence type="inferred from homology"/>
<dbReference type="GO" id="GO:0030246">
    <property type="term" value="F:carbohydrate binding"/>
    <property type="evidence" value="ECO:0007669"/>
    <property type="project" value="InterPro"/>
</dbReference>
<feature type="active site" description="Proton donor" evidence="6">
    <location>
        <position position="179"/>
    </location>
</feature>
<evidence type="ECO:0000256" key="7">
    <source>
        <dbReference type="PIRSR" id="PIRSR005096-2"/>
    </source>
</evidence>
<keyword evidence="4 5" id="KW-0119">Carbohydrate metabolism</keyword>
<comment type="pathway">
    <text evidence="1 5">Carbohydrate metabolism; hexose metabolism.</text>
</comment>
<dbReference type="SUPFAM" id="SSF74650">
    <property type="entry name" value="Galactose mutarotase-like"/>
    <property type="match status" value="1"/>
</dbReference>
<name>A0A1J5NBR9_9BACT</name>
<dbReference type="Proteomes" id="UP000181901">
    <property type="component" value="Unassembled WGS sequence"/>
</dbReference>
<keyword evidence="10" id="KW-1185">Reference proteome</keyword>
<dbReference type="PANTHER" id="PTHR10091:SF49">
    <property type="entry name" value="ALDOSE 1-EPIMERASE"/>
    <property type="match status" value="1"/>
</dbReference>
<dbReference type="Gene3D" id="2.70.98.10">
    <property type="match status" value="1"/>
</dbReference>
<dbReference type="InterPro" id="IPR014718">
    <property type="entry name" value="GH-type_carb-bd"/>
</dbReference>
<reference evidence="9 10" key="1">
    <citation type="submission" date="2015-09" db="EMBL/GenBank/DDBJ databases">
        <title>Genome of Desulfovibrio dechloracetivorans BerOc1, a mercury methylating strain isolated from highly hydrocarbons and metals contaminated coastal sediments.</title>
        <authorList>
            <person name="Goni Urriza M."/>
            <person name="Gassie C."/>
            <person name="Bouchez O."/>
            <person name="Klopp C."/>
            <person name="Ranchou-Peyruse A."/>
            <person name="Remy G."/>
        </authorList>
    </citation>
    <scope>NUCLEOTIDE SEQUENCE [LARGE SCALE GENOMIC DNA]</scope>
    <source>
        <strain evidence="9 10">BerOc1</strain>
    </source>
</reference>
<dbReference type="GO" id="GO:0004034">
    <property type="term" value="F:aldose 1-epimerase activity"/>
    <property type="evidence" value="ECO:0007669"/>
    <property type="project" value="UniProtKB-EC"/>
</dbReference>
<dbReference type="InterPro" id="IPR011013">
    <property type="entry name" value="Gal_mutarotase_sf_dom"/>
</dbReference>
<dbReference type="InterPro" id="IPR008183">
    <property type="entry name" value="Aldose_1/G6P_1-epimerase"/>
</dbReference>
<comment type="caution">
    <text evidence="9">The sequence shown here is derived from an EMBL/GenBank/DDBJ whole genome shotgun (WGS) entry which is preliminary data.</text>
</comment>
<accession>A0A1J5NBR9</accession>
<dbReference type="EC" id="5.1.3.3" evidence="5"/>
<feature type="binding site" evidence="8">
    <location>
        <begin position="80"/>
        <end position="81"/>
    </location>
    <ligand>
        <name>beta-D-galactose</name>
        <dbReference type="ChEBI" id="CHEBI:27667"/>
    </ligand>
</feature>
<dbReference type="OrthoDB" id="9779408at2"/>
<dbReference type="PANTHER" id="PTHR10091">
    <property type="entry name" value="ALDOSE-1-EPIMERASE"/>
    <property type="match status" value="1"/>
</dbReference>
<evidence type="ECO:0000256" key="8">
    <source>
        <dbReference type="PIRSR" id="PIRSR005096-3"/>
    </source>
</evidence>
<evidence type="ECO:0000256" key="3">
    <source>
        <dbReference type="ARBA" id="ARBA00023235"/>
    </source>
</evidence>
<dbReference type="InterPro" id="IPR015443">
    <property type="entry name" value="Aldose_1-epimerase"/>
</dbReference>
<evidence type="ECO:0000256" key="4">
    <source>
        <dbReference type="ARBA" id="ARBA00023277"/>
    </source>
</evidence>
<evidence type="ECO:0000313" key="10">
    <source>
        <dbReference type="Proteomes" id="UP000181901"/>
    </source>
</evidence>
<gene>
    <name evidence="9" type="primary">mro</name>
    <name evidence="9" type="ORF">BerOc1_02604</name>
</gene>
<dbReference type="EMBL" id="LKAQ01000004">
    <property type="protein sequence ID" value="OIQ50663.1"/>
    <property type="molecule type" value="Genomic_DNA"/>
</dbReference>
<dbReference type="CDD" id="cd09019">
    <property type="entry name" value="galactose_mutarotase_like"/>
    <property type="match status" value="1"/>
</dbReference>
<dbReference type="AlphaFoldDB" id="A0A1J5NBR9"/>
<feature type="active site" description="Proton acceptor" evidence="6">
    <location>
        <position position="315"/>
    </location>
</feature>
<dbReference type="Pfam" id="PF01263">
    <property type="entry name" value="Aldose_epim"/>
    <property type="match status" value="1"/>
</dbReference>
<organism evidence="9 10">
    <name type="scientific">Pseudodesulfovibrio hydrargyri</name>
    <dbReference type="NCBI Taxonomy" id="2125990"/>
    <lineage>
        <taxon>Bacteria</taxon>
        <taxon>Pseudomonadati</taxon>
        <taxon>Thermodesulfobacteriota</taxon>
        <taxon>Desulfovibrionia</taxon>
        <taxon>Desulfovibrionales</taxon>
        <taxon>Desulfovibrionaceae</taxon>
    </lineage>
</organism>
<comment type="catalytic activity">
    <reaction evidence="5">
        <text>alpha-D-glucose = beta-D-glucose</text>
        <dbReference type="Rhea" id="RHEA:10264"/>
        <dbReference type="ChEBI" id="CHEBI:15903"/>
        <dbReference type="ChEBI" id="CHEBI:17925"/>
        <dbReference type="EC" id="5.1.3.3"/>
    </reaction>
</comment>